<dbReference type="InterPro" id="IPR000719">
    <property type="entry name" value="Prot_kinase_dom"/>
</dbReference>
<dbReference type="EC" id="2.7.11.1" evidence="1"/>
<dbReference type="InterPro" id="IPR011009">
    <property type="entry name" value="Kinase-like_dom_sf"/>
</dbReference>
<dbReference type="Gene3D" id="3.30.200.20">
    <property type="entry name" value="Phosphorylase Kinase, domain 1"/>
    <property type="match status" value="1"/>
</dbReference>
<proteinExistence type="predicted"/>
<sequence>MRLYSERDCDICGVEITENARAVNEHPFRKSTAFLLGNEKLPDAALGSGAVKKVYRAFDHEEGIEVAWNQVKLRNFSDDELMINRLFSEVRLLRDLRNKNIIALYSVWRDKEKNTLNFITEVCTSGNLREYRKKHKQVSMKALKKWSRQILKGLDYLHTHEPCVIHRDLNCSNVIINGNVHYKKTADLRGNFSSLNR</sequence>
<keyword evidence="5 10" id="KW-0418">Kinase</keyword>
<dbReference type="PANTHER" id="PTHR13902">
    <property type="entry name" value="SERINE/THREONINE-PROTEIN KINASE WNK WITH NO LYSINE -RELATED"/>
    <property type="match status" value="1"/>
</dbReference>
<dbReference type="Pfam" id="PF00069">
    <property type="entry name" value="Pkinase"/>
    <property type="match status" value="1"/>
</dbReference>
<evidence type="ECO:0000313" key="11">
    <source>
        <dbReference type="Proteomes" id="UP001632038"/>
    </source>
</evidence>
<evidence type="ECO:0000313" key="10">
    <source>
        <dbReference type="EMBL" id="KAL3625038.1"/>
    </source>
</evidence>
<evidence type="ECO:0000259" key="9">
    <source>
        <dbReference type="PROSITE" id="PS50011"/>
    </source>
</evidence>
<comment type="caution">
    <text evidence="10">The sequence shown here is derived from an EMBL/GenBank/DDBJ whole genome shotgun (WGS) entry which is preliminary data.</text>
</comment>
<protein>
    <recommendedName>
        <fullName evidence="1">non-specific serine/threonine protein kinase</fullName>
        <ecNumber evidence="1">2.7.11.1</ecNumber>
    </recommendedName>
</protein>
<evidence type="ECO:0000256" key="3">
    <source>
        <dbReference type="ARBA" id="ARBA00022679"/>
    </source>
</evidence>
<keyword evidence="2" id="KW-0723">Serine/threonine-protein kinase</keyword>
<comment type="catalytic activity">
    <reaction evidence="8">
        <text>L-seryl-[protein] + ATP = O-phospho-L-seryl-[protein] + ADP + H(+)</text>
        <dbReference type="Rhea" id="RHEA:17989"/>
        <dbReference type="Rhea" id="RHEA-COMP:9863"/>
        <dbReference type="Rhea" id="RHEA-COMP:11604"/>
        <dbReference type="ChEBI" id="CHEBI:15378"/>
        <dbReference type="ChEBI" id="CHEBI:29999"/>
        <dbReference type="ChEBI" id="CHEBI:30616"/>
        <dbReference type="ChEBI" id="CHEBI:83421"/>
        <dbReference type="ChEBI" id="CHEBI:456216"/>
        <dbReference type="EC" id="2.7.11.1"/>
    </reaction>
</comment>
<evidence type="ECO:0000256" key="2">
    <source>
        <dbReference type="ARBA" id="ARBA00022527"/>
    </source>
</evidence>
<keyword evidence="3 10" id="KW-0808">Transferase</keyword>
<dbReference type="GO" id="GO:0005524">
    <property type="term" value="F:ATP binding"/>
    <property type="evidence" value="ECO:0007669"/>
    <property type="project" value="UniProtKB-KW"/>
</dbReference>
<feature type="domain" description="Protein kinase" evidence="9">
    <location>
        <begin position="40"/>
        <end position="197"/>
    </location>
</feature>
<dbReference type="AlphaFoldDB" id="A0ABD3C6A4"/>
<keyword evidence="6" id="KW-0067">ATP-binding</keyword>
<dbReference type="SUPFAM" id="SSF56112">
    <property type="entry name" value="Protein kinase-like (PK-like)"/>
    <property type="match status" value="1"/>
</dbReference>
<evidence type="ECO:0000256" key="7">
    <source>
        <dbReference type="ARBA" id="ARBA00047899"/>
    </source>
</evidence>
<dbReference type="Gene3D" id="1.10.510.10">
    <property type="entry name" value="Transferase(Phosphotransferase) domain 1"/>
    <property type="match status" value="1"/>
</dbReference>
<dbReference type="PROSITE" id="PS50011">
    <property type="entry name" value="PROTEIN_KINASE_DOM"/>
    <property type="match status" value="1"/>
</dbReference>
<dbReference type="Proteomes" id="UP001632038">
    <property type="component" value="Unassembled WGS sequence"/>
</dbReference>
<dbReference type="GO" id="GO:0004674">
    <property type="term" value="F:protein serine/threonine kinase activity"/>
    <property type="evidence" value="ECO:0007669"/>
    <property type="project" value="UniProtKB-KW"/>
</dbReference>
<name>A0ABD3C6A4_9LAMI</name>
<keyword evidence="4" id="KW-0547">Nucleotide-binding</keyword>
<gene>
    <name evidence="10" type="primary">WNK11_13</name>
    <name evidence="10" type="ORF">CASFOL_031706</name>
</gene>
<reference evidence="11" key="1">
    <citation type="journal article" date="2024" name="IScience">
        <title>Strigolactones Initiate the Formation of Haustorium-like Structures in Castilleja.</title>
        <authorList>
            <person name="Buerger M."/>
            <person name="Peterson D."/>
            <person name="Chory J."/>
        </authorList>
    </citation>
    <scope>NUCLEOTIDE SEQUENCE [LARGE SCALE GENOMIC DNA]</scope>
</reference>
<organism evidence="10 11">
    <name type="scientific">Castilleja foliolosa</name>
    <dbReference type="NCBI Taxonomy" id="1961234"/>
    <lineage>
        <taxon>Eukaryota</taxon>
        <taxon>Viridiplantae</taxon>
        <taxon>Streptophyta</taxon>
        <taxon>Embryophyta</taxon>
        <taxon>Tracheophyta</taxon>
        <taxon>Spermatophyta</taxon>
        <taxon>Magnoliopsida</taxon>
        <taxon>eudicotyledons</taxon>
        <taxon>Gunneridae</taxon>
        <taxon>Pentapetalae</taxon>
        <taxon>asterids</taxon>
        <taxon>lamiids</taxon>
        <taxon>Lamiales</taxon>
        <taxon>Orobanchaceae</taxon>
        <taxon>Pedicularideae</taxon>
        <taxon>Castillejinae</taxon>
        <taxon>Castilleja</taxon>
    </lineage>
</organism>
<keyword evidence="11" id="KW-1185">Reference proteome</keyword>
<comment type="catalytic activity">
    <reaction evidence="7">
        <text>L-threonyl-[protein] + ATP = O-phospho-L-threonyl-[protein] + ADP + H(+)</text>
        <dbReference type="Rhea" id="RHEA:46608"/>
        <dbReference type="Rhea" id="RHEA-COMP:11060"/>
        <dbReference type="Rhea" id="RHEA-COMP:11605"/>
        <dbReference type="ChEBI" id="CHEBI:15378"/>
        <dbReference type="ChEBI" id="CHEBI:30013"/>
        <dbReference type="ChEBI" id="CHEBI:30616"/>
        <dbReference type="ChEBI" id="CHEBI:61977"/>
        <dbReference type="ChEBI" id="CHEBI:456216"/>
        <dbReference type="EC" id="2.7.11.1"/>
    </reaction>
</comment>
<dbReference type="InterPro" id="IPR050588">
    <property type="entry name" value="WNK_Ser-Thr_kinase"/>
</dbReference>
<evidence type="ECO:0000256" key="8">
    <source>
        <dbReference type="ARBA" id="ARBA00048679"/>
    </source>
</evidence>
<accession>A0ABD3C6A4</accession>
<evidence type="ECO:0000256" key="6">
    <source>
        <dbReference type="ARBA" id="ARBA00022840"/>
    </source>
</evidence>
<evidence type="ECO:0000256" key="1">
    <source>
        <dbReference type="ARBA" id="ARBA00012513"/>
    </source>
</evidence>
<evidence type="ECO:0000256" key="5">
    <source>
        <dbReference type="ARBA" id="ARBA00022777"/>
    </source>
</evidence>
<dbReference type="FunFam" id="3.30.200.20:FF:000075">
    <property type="entry name" value="Probable serine/threonine-protein kinase WNK1"/>
    <property type="match status" value="1"/>
</dbReference>
<dbReference type="EMBL" id="JAVIJP010000053">
    <property type="protein sequence ID" value="KAL3625038.1"/>
    <property type="molecule type" value="Genomic_DNA"/>
</dbReference>
<evidence type="ECO:0000256" key="4">
    <source>
        <dbReference type="ARBA" id="ARBA00022741"/>
    </source>
</evidence>